<protein>
    <submittedName>
        <fullName evidence="1">Uncharacterized protein</fullName>
    </submittedName>
</protein>
<reference evidence="2" key="1">
    <citation type="journal article" date="2016" name="Nature">
        <title>Genome evolution in the allotetraploid frog Xenopus laevis.</title>
        <authorList>
            <person name="Session A.M."/>
            <person name="Uno Y."/>
            <person name="Kwon T."/>
            <person name="Chapman J.A."/>
            <person name="Toyoda A."/>
            <person name="Takahashi S."/>
            <person name="Fukui A."/>
            <person name="Hikosaka A."/>
            <person name="Suzuki A."/>
            <person name="Kondo M."/>
            <person name="van Heeringen S.J."/>
            <person name="Quigley I."/>
            <person name="Heinz S."/>
            <person name="Ogino H."/>
            <person name="Ochi H."/>
            <person name="Hellsten U."/>
            <person name="Lyons J.B."/>
            <person name="Simakov O."/>
            <person name="Putnam N."/>
            <person name="Stites J."/>
            <person name="Kuroki Y."/>
            <person name="Tanaka T."/>
            <person name="Michiue T."/>
            <person name="Watanabe M."/>
            <person name="Bogdanovic O."/>
            <person name="Lister R."/>
            <person name="Georgiou G."/>
            <person name="Paranjpe S.S."/>
            <person name="van Kruijsbergen I."/>
            <person name="Shu S."/>
            <person name="Carlson J."/>
            <person name="Kinoshita T."/>
            <person name="Ohta Y."/>
            <person name="Mawaribuchi S."/>
            <person name="Jenkins J."/>
            <person name="Grimwood J."/>
            <person name="Schmutz J."/>
            <person name="Mitros T."/>
            <person name="Mozaffari S.V."/>
            <person name="Suzuki Y."/>
            <person name="Haramoto Y."/>
            <person name="Yamamoto T.S."/>
            <person name="Takagi C."/>
            <person name="Heald R."/>
            <person name="Miller K."/>
            <person name="Haudenschild C."/>
            <person name="Kitzman J."/>
            <person name="Nakayama T."/>
            <person name="Izutsu Y."/>
            <person name="Robert J."/>
            <person name="Fortriede J."/>
            <person name="Burns K."/>
            <person name="Lotay V."/>
            <person name="Karimi K."/>
            <person name="Yasuoka Y."/>
            <person name="Dichmann D.S."/>
            <person name="Flajnik M.F."/>
            <person name="Houston D.W."/>
            <person name="Shendure J."/>
            <person name="DuPasquier L."/>
            <person name="Vize P.D."/>
            <person name="Zorn A.M."/>
            <person name="Ito M."/>
            <person name="Marcotte E.M."/>
            <person name="Wallingford J.B."/>
            <person name="Ito Y."/>
            <person name="Asashima M."/>
            <person name="Ueno N."/>
            <person name="Matsuda Y."/>
            <person name="Veenstra G.J."/>
            <person name="Fujiyama A."/>
            <person name="Harland R.M."/>
            <person name="Taira M."/>
            <person name="Rokhsar D.S."/>
        </authorList>
    </citation>
    <scope>NUCLEOTIDE SEQUENCE [LARGE SCALE GENOMIC DNA]</scope>
    <source>
        <strain evidence="2">J</strain>
    </source>
</reference>
<dbReference type="EMBL" id="CM004468">
    <property type="protein sequence ID" value="OCT95427.1"/>
    <property type="molecule type" value="Genomic_DNA"/>
</dbReference>
<name>A0A974DRI0_XENLA</name>
<dbReference type="AlphaFoldDB" id="A0A974DRI0"/>
<proteinExistence type="predicted"/>
<sequence>MFPLWRNAGQKTHERHKIIYFSVSAWLPIMQYRYQYQSVVIIQNDATTVGNGMGQYKIQVKKLYIAKVVYLLSVYRQIMDQIH</sequence>
<gene>
    <name evidence="1" type="ORF">XELAEV_18013115mg</name>
</gene>
<evidence type="ECO:0000313" key="1">
    <source>
        <dbReference type="EMBL" id="OCT95427.1"/>
    </source>
</evidence>
<evidence type="ECO:0000313" key="2">
    <source>
        <dbReference type="Proteomes" id="UP000694892"/>
    </source>
</evidence>
<dbReference type="Proteomes" id="UP000694892">
    <property type="component" value="Chromosome 2L"/>
</dbReference>
<accession>A0A974DRI0</accession>
<organism evidence="1 2">
    <name type="scientific">Xenopus laevis</name>
    <name type="common">African clawed frog</name>
    <dbReference type="NCBI Taxonomy" id="8355"/>
    <lineage>
        <taxon>Eukaryota</taxon>
        <taxon>Metazoa</taxon>
        <taxon>Chordata</taxon>
        <taxon>Craniata</taxon>
        <taxon>Vertebrata</taxon>
        <taxon>Euteleostomi</taxon>
        <taxon>Amphibia</taxon>
        <taxon>Batrachia</taxon>
        <taxon>Anura</taxon>
        <taxon>Pipoidea</taxon>
        <taxon>Pipidae</taxon>
        <taxon>Xenopodinae</taxon>
        <taxon>Xenopus</taxon>
        <taxon>Xenopus</taxon>
    </lineage>
</organism>